<keyword evidence="4 6" id="KW-0450">Lipoyl</keyword>
<organism evidence="10 11">
    <name type="scientific">Kyrpidia spormannii</name>
    <dbReference type="NCBI Taxonomy" id="2055160"/>
    <lineage>
        <taxon>Bacteria</taxon>
        <taxon>Bacillati</taxon>
        <taxon>Bacillota</taxon>
        <taxon>Bacilli</taxon>
        <taxon>Bacillales</taxon>
        <taxon>Alicyclobacillaceae</taxon>
        <taxon>Kyrpidia</taxon>
    </lineage>
</organism>
<sequence length="453" mass="47759">MAVEIVMPKLGMSMENGTVMQWHKHPGDPVEKGEPLVAVSSEKIEYEIEAPASGVLLEILVPEEGVVPYGTVIGYVGQPGERANTAMEGKLEAASASAAPASELRREERIKISPAARKMARSAGIDTSSLVGTGPGGRITVEDVQRAVADASSPSGIAGEMRALDVAGPDAARGTGKAGGTGTSTEGTMATGETTTAEATGGMGAFSGAEKASSHGPQWLPEDAGNVSRVPLRGMRKVIAQRMQNSLLETAQLTLTARADVTQALRLLRELAQEWGEEKKPTMTDLVARAAIAALREHPEMNSRFVEGQVEIHSLIHLGIAVALDKGLVVPVIRDAGGMSFAQLSAAIRMLSRRARDHELDSAEMAGSTFTVTNLGQYGVEWFTPILNPPETGILGVGRAEDAPVYCGDVLERRTLLPLSLTFDHRVVDGAPAAQFLAMVKRGLEHPLDLLVG</sequence>
<name>A0A2K8N7F1_9BACL</name>
<dbReference type="SUPFAM" id="SSF52777">
    <property type="entry name" value="CoA-dependent acyltransferases"/>
    <property type="match status" value="1"/>
</dbReference>
<dbReference type="InterPro" id="IPR023213">
    <property type="entry name" value="CAT-like_dom_sf"/>
</dbReference>
<dbReference type="RefSeq" id="WP_100668053.1">
    <property type="nucleotide sequence ID" value="NZ_CP024955.1"/>
</dbReference>
<dbReference type="OrthoDB" id="9805770at2"/>
<dbReference type="GO" id="GO:0016407">
    <property type="term" value="F:acetyltransferase activity"/>
    <property type="evidence" value="ECO:0007669"/>
    <property type="project" value="TreeGrafter"/>
</dbReference>
<dbReference type="EMBL" id="CP024955">
    <property type="protein sequence ID" value="ATY85266.1"/>
    <property type="molecule type" value="Genomic_DNA"/>
</dbReference>
<evidence type="ECO:0000313" key="10">
    <source>
        <dbReference type="EMBL" id="ATY85266.1"/>
    </source>
</evidence>
<proteinExistence type="inferred from homology"/>
<dbReference type="InterPro" id="IPR001078">
    <property type="entry name" value="2-oxoacid_DH_actylTfrase"/>
</dbReference>
<comment type="similarity">
    <text evidence="2 6">Belongs to the 2-oxoacid dehydrogenase family.</text>
</comment>
<evidence type="ECO:0000313" key="11">
    <source>
        <dbReference type="Proteomes" id="UP000231932"/>
    </source>
</evidence>
<evidence type="ECO:0000256" key="4">
    <source>
        <dbReference type="ARBA" id="ARBA00022823"/>
    </source>
</evidence>
<comment type="cofactor">
    <cofactor evidence="1 6">
        <name>(R)-lipoate</name>
        <dbReference type="ChEBI" id="CHEBI:83088"/>
    </cofactor>
</comment>
<dbReference type="InterPro" id="IPR000089">
    <property type="entry name" value="Biotin_lipoyl"/>
</dbReference>
<dbReference type="KEGG" id="kyr:CVV65_10285"/>
<protein>
    <recommendedName>
        <fullName evidence="6">Dihydrolipoamide acetyltransferase component of pyruvate dehydrogenase complex</fullName>
        <ecNumber evidence="6">2.3.1.-</ecNumber>
    </recommendedName>
</protein>
<dbReference type="EC" id="2.3.1.-" evidence="6"/>
<dbReference type="GO" id="GO:0031405">
    <property type="term" value="F:lipoic acid binding"/>
    <property type="evidence" value="ECO:0007669"/>
    <property type="project" value="TreeGrafter"/>
</dbReference>
<dbReference type="PROSITE" id="PS51826">
    <property type="entry name" value="PSBD"/>
    <property type="match status" value="1"/>
</dbReference>
<dbReference type="GO" id="GO:0005737">
    <property type="term" value="C:cytoplasm"/>
    <property type="evidence" value="ECO:0007669"/>
    <property type="project" value="TreeGrafter"/>
</dbReference>
<dbReference type="InterPro" id="IPR011053">
    <property type="entry name" value="Single_hybrid_motif"/>
</dbReference>
<feature type="region of interest" description="Disordered" evidence="7">
    <location>
        <begin position="169"/>
        <end position="189"/>
    </location>
</feature>
<gene>
    <name evidence="10" type="ORF">CVV65_10285</name>
</gene>
<keyword evidence="3 6" id="KW-0808">Transferase</keyword>
<evidence type="ECO:0000256" key="5">
    <source>
        <dbReference type="ARBA" id="ARBA00023315"/>
    </source>
</evidence>
<dbReference type="PANTHER" id="PTHR43178:SF5">
    <property type="entry name" value="LIPOAMIDE ACYLTRANSFERASE COMPONENT OF BRANCHED-CHAIN ALPHA-KETO ACID DEHYDROGENASE COMPLEX, MITOCHONDRIAL"/>
    <property type="match status" value="1"/>
</dbReference>
<dbReference type="Gene3D" id="4.10.320.10">
    <property type="entry name" value="E3-binding domain"/>
    <property type="match status" value="1"/>
</dbReference>
<dbReference type="Pfam" id="PF02817">
    <property type="entry name" value="E3_binding"/>
    <property type="match status" value="1"/>
</dbReference>
<feature type="domain" description="Peripheral subunit-binding (PSBD)" evidence="9">
    <location>
        <begin position="111"/>
        <end position="148"/>
    </location>
</feature>
<feature type="domain" description="Lipoyl-binding" evidence="8">
    <location>
        <begin position="2"/>
        <end position="77"/>
    </location>
</feature>
<evidence type="ECO:0000256" key="1">
    <source>
        <dbReference type="ARBA" id="ARBA00001938"/>
    </source>
</evidence>
<dbReference type="Gene3D" id="2.40.50.100">
    <property type="match status" value="1"/>
</dbReference>
<evidence type="ECO:0000256" key="7">
    <source>
        <dbReference type="SAM" id="MobiDB-lite"/>
    </source>
</evidence>
<evidence type="ECO:0000259" key="8">
    <source>
        <dbReference type="PROSITE" id="PS50968"/>
    </source>
</evidence>
<accession>A0A2K8N7F1</accession>
<dbReference type="InterPro" id="IPR036625">
    <property type="entry name" value="E3-bd_dom_sf"/>
</dbReference>
<evidence type="ECO:0000256" key="3">
    <source>
        <dbReference type="ARBA" id="ARBA00022679"/>
    </source>
</evidence>
<evidence type="ECO:0000256" key="6">
    <source>
        <dbReference type="RuleBase" id="RU003423"/>
    </source>
</evidence>
<dbReference type="CDD" id="cd06849">
    <property type="entry name" value="lipoyl_domain"/>
    <property type="match status" value="1"/>
</dbReference>
<evidence type="ECO:0000259" key="9">
    <source>
        <dbReference type="PROSITE" id="PS51826"/>
    </source>
</evidence>
<evidence type="ECO:0000256" key="2">
    <source>
        <dbReference type="ARBA" id="ARBA00007317"/>
    </source>
</evidence>
<dbReference type="Pfam" id="PF00198">
    <property type="entry name" value="2-oxoacid_dh"/>
    <property type="match status" value="1"/>
</dbReference>
<dbReference type="AlphaFoldDB" id="A0A2K8N7F1"/>
<keyword evidence="5 6" id="KW-0012">Acyltransferase</keyword>
<dbReference type="InterPro" id="IPR050743">
    <property type="entry name" value="2-oxoacid_DH_E2_comp"/>
</dbReference>
<dbReference type="Gene3D" id="3.30.559.10">
    <property type="entry name" value="Chloramphenicol acetyltransferase-like domain"/>
    <property type="match status" value="1"/>
</dbReference>
<dbReference type="InterPro" id="IPR004167">
    <property type="entry name" value="PSBD"/>
</dbReference>
<dbReference type="PANTHER" id="PTHR43178">
    <property type="entry name" value="DIHYDROLIPOAMIDE ACETYLTRANSFERASE COMPONENT OF PYRUVATE DEHYDROGENASE COMPLEX"/>
    <property type="match status" value="1"/>
</dbReference>
<reference evidence="11" key="1">
    <citation type="submission" date="2017-11" db="EMBL/GenBank/DDBJ databases">
        <title>Complete Genome Sequence of Kyrpidia sp. Strain EA-1, a thermophilic, hydrogen-oxidizing Bacterium, isolated from the Azores.</title>
        <authorList>
            <person name="Reiner J.E."/>
            <person name="Lapp C.J."/>
            <person name="Bunk B."/>
            <person name="Gescher J."/>
        </authorList>
    </citation>
    <scope>NUCLEOTIDE SEQUENCE [LARGE SCALE GENOMIC DNA]</scope>
    <source>
        <strain evidence="11">EA-1</strain>
    </source>
</reference>
<dbReference type="SUPFAM" id="SSF47005">
    <property type="entry name" value="Peripheral subunit-binding domain of 2-oxo acid dehydrogenase complex"/>
    <property type="match status" value="1"/>
</dbReference>
<dbReference type="PROSITE" id="PS50968">
    <property type="entry name" value="BIOTINYL_LIPOYL"/>
    <property type="match status" value="1"/>
</dbReference>
<dbReference type="SUPFAM" id="SSF51230">
    <property type="entry name" value="Single hybrid motif"/>
    <property type="match status" value="1"/>
</dbReference>
<dbReference type="Pfam" id="PF00364">
    <property type="entry name" value="Biotin_lipoyl"/>
    <property type="match status" value="1"/>
</dbReference>
<dbReference type="Proteomes" id="UP000231932">
    <property type="component" value="Chromosome"/>
</dbReference>
<keyword evidence="11" id="KW-1185">Reference proteome</keyword>